<dbReference type="AlphaFoldDB" id="A0A2S4L3B5"/>
<dbReference type="Proteomes" id="UP000237481">
    <property type="component" value="Unassembled WGS sequence"/>
</dbReference>
<gene>
    <name evidence="2" type="ORF">TPAR_02871</name>
</gene>
<keyword evidence="2" id="KW-0456">Lyase</keyword>
<dbReference type="InterPro" id="IPR029052">
    <property type="entry name" value="Metallo-depent_PP-like"/>
</dbReference>
<dbReference type="PANTHER" id="PTHR12905:SF0">
    <property type="entry name" value="CALCINEURIN-LIKE PHOSPHOESTERASE DOMAIN-CONTAINING PROTEIN"/>
    <property type="match status" value="1"/>
</dbReference>
<reference evidence="2 3" key="1">
    <citation type="submission" date="2018-01" db="EMBL/GenBank/DDBJ databases">
        <title>Harnessing the power of phylogenomics to disentangle the directionality and signatures of interkingdom host jumping in the parasitic fungal genus Tolypocladium.</title>
        <authorList>
            <person name="Quandt C.A."/>
            <person name="Patterson W."/>
            <person name="Spatafora J.W."/>
        </authorList>
    </citation>
    <scope>NUCLEOTIDE SEQUENCE [LARGE SCALE GENOMIC DNA]</scope>
    <source>
        <strain evidence="2 3">NRBC 100945</strain>
    </source>
</reference>
<proteinExistence type="predicted"/>
<dbReference type="OrthoDB" id="630188at2759"/>
<dbReference type="SUPFAM" id="SSF56300">
    <property type="entry name" value="Metallo-dependent phosphatases"/>
    <property type="match status" value="1"/>
</dbReference>
<dbReference type="Pfam" id="PF00149">
    <property type="entry name" value="Metallophos"/>
    <property type="match status" value="1"/>
</dbReference>
<dbReference type="PANTHER" id="PTHR12905">
    <property type="entry name" value="METALLOPHOSPHOESTERASE"/>
    <property type="match status" value="1"/>
</dbReference>
<organism evidence="2 3">
    <name type="scientific">Tolypocladium paradoxum</name>
    <dbReference type="NCBI Taxonomy" id="94208"/>
    <lineage>
        <taxon>Eukaryota</taxon>
        <taxon>Fungi</taxon>
        <taxon>Dikarya</taxon>
        <taxon>Ascomycota</taxon>
        <taxon>Pezizomycotina</taxon>
        <taxon>Sordariomycetes</taxon>
        <taxon>Hypocreomycetidae</taxon>
        <taxon>Hypocreales</taxon>
        <taxon>Ophiocordycipitaceae</taxon>
        <taxon>Tolypocladium</taxon>
    </lineage>
</organism>
<sequence length="357" mass="39292">MASSTRIKTRILIISDTHGRQPHTKAPDDPDTDVEMATADILRIPTGYRSPLPEADVAIHCGDLTRRSSAPEFGATFSMLRALRAPLKLVIAGNHDAVLDPPYWDPDGDESDTETPQRVREIIARARQDGVRYLAEGSYDFALRNGALLRVYASPYTPSYGRWAFQYDGAHDFAIPFGVDVAMTHGPPYGILDNTASLAQLMLGLPAKHAGCASLFRAVHRARPRIHCFGHIHEAWGSYLATWKTDAEVSDCVPGHETVINAAGSRLETLEGLKPTSRADELGMTEDKARRLAQLSRQRGVHVDLTQGETRLEQGRQTLFVNAAIMDIRYRPTQLPWIVDIDLPKSGAQHAETAVVG</sequence>
<evidence type="ECO:0000313" key="2">
    <source>
        <dbReference type="EMBL" id="POR36930.1"/>
    </source>
</evidence>
<protein>
    <submittedName>
        <fullName evidence="2">Rhamnogalacturonate lyase C</fullName>
    </submittedName>
</protein>
<evidence type="ECO:0000313" key="3">
    <source>
        <dbReference type="Proteomes" id="UP000237481"/>
    </source>
</evidence>
<feature type="domain" description="Calcineurin-like phosphoesterase" evidence="1">
    <location>
        <begin position="10"/>
        <end position="234"/>
    </location>
</feature>
<evidence type="ECO:0000259" key="1">
    <source>
        <dbReference type="Pfam" id="PF00149"/>
    </source>
</evidence>
<dbReference type="GO" id="GO:0016829">
    <property type="term" value="F:lyase activity"/>
    <property type="evidence" value="ECO:0007669"/>
    <property type="project" value="UniProtKB-KW"/>
</dbReference>
<dbReference type="InterPro" id="IPR004843">
    <property type="entry name" value="Calcineurin-like_PHP"/>
</dbReference>
<comment type="caution">
    <text evidence="2">The sequence shown here is derived from an EMBL/GenBank/DDBJ whole genome shotgun (WGS) entry which is preliminary data.</text>
</comment>
<dbReference type="Gene3D" id="3.60.21.10">
    <property type="match status" value="1"/>
</dbReference>
<dbReference type="GO" id="GO:0016787">
    <property type="term" value="F:hydrolase activity"/>
    <property type="evidence" value="ECO:0007669"/>
    <property type="project" value="InterPro"/>
</dbReference>
<accession>A0A2S4L3B5</accession>
<dbReference type="InterPro" id="IPR051693">
    <property type="entry name" value="UPF0046_metallophosphoest"/>
</dbReference>
<dbReference type="CDD" id="cd07379">
    <property type="entry name" value="MPP_239FB"/>
    <property type="match status" value="1"/>
</dbReference>
<dbReference type="EMBL" id="PKSG01000293">
    <property type="protein sequence ID" value="POR36930.1"/>
    <property type="molecule type" value="Genomic_DNA"/>
</dbReference>
<name>A0A2S4L3B5_9HYPO</name>
<keyword evidence="3" id="KW-1185">Reference proteome</keyword>